<evidence type="ECO:0000313" key="2">
    <source>
        <dbReference type="Proteomes" id="UP000198504"/>
    </source>
</evidence>
<dbReference type="Gene3D" id="3.30.70.1280">
    <property type="entry name" value="SP0830-like domains"/>
    <property type="match status" value="1"/>
</dbReference>
<dbReference type="AlphaFoldDB" id="A0A1H9FA34"/>
<dbReference type="RefSeq" id="WP_091178908.1">
    <property type="nucleotide sequence ID" value="NZ_FOFA01000003.1"/>
</dbReference>
<dbReference type="Pfam" id="PF08002">
    <property type="entry name" value="DUF1697"/>
    <property type="match status" value="1"/>
</dbReference>
<dbReference type="PANTHER" id="PTHR36439">
    <property type="entry name" value="BLL4334 PROTEIN"/>
    <property type="match status" value="1"/>
</dbReference>
<dbReference type="PANTHER" id="PTHR36439:SF1">
    <property type="entry name" value="DUF1697 DOMAIN-CONTAINING PROTEIN"/>
    <property type="match status" value="1"/>
</dbReference>
<keyword evidence="2" id="KW-1185">Reference proteome</keyword>
<protein>
    <submittedName>
        <fullName evidence="1">Uncharacterized conserved protein, DUF1697 family</fullName>
    </submittedName>
</protein>
<dbReference type="OrthoDB" id="9806494at2"/>
<dbReference type="Proteomes" id="UP000198504">
    <property type="component" value="Unassembled WGS sequence"/>
</dbReference>
<dbReference type="STRING" id="1036181.SAMN05421756_103204"/>
<accession>A0A1H9FA34</accession>
<dbReference type="InterPro" id="IPR012545">
    <property type="entry name" value="DUF1697"/>
</dbReference>
<sequence length="178" mass="18859">MTTYVAFLRGVNLGPHRAVSMPRLVELAEGLGHEDVWTYLRTGNLVLTSTQAAGTVERGLARALEEEYGTTTDVTVRTADQLRALVADNPFPDGSASQVTVTFLTADPPPGLEDRLAAMATPAEPYEVHGREVWVRFGDGLARSRLAAGLSKVVGVSATTRTVGTVAKLVAGIDKRAG</sequence>
<gene>
    <name evidence="1" type="ORF">SAMN05421756_103204</name>
</gene>
<evidence type="ECO:0000313" key="1">
    <source>
        <dbReference type="EMBL" id="SEQ34777.1"/>
    </source>
</evidence>
<organism evidence="1 2">
    <name type="scientific">Microlunatus flavus</name>
    <dbReference type="NCBI Taxonomy" id="1036181"/>
    <lineage>
        <taxon>Bacteria</taxon>
        <taxon>Bacillati</taxon>
        <taxon>Actinomycetota</taxon>
        <taxon>Actinomycetes</taxon>
        <taxon>Propionibacteriales</taxon>
        <taxon>Propionibacteriaceae</taxon>
        <taxon>Microlunatus</taxon>
    </lineage>
</organism>
<dbReference type="PIRSF" id="PIRSF008502">
    <property type="entry name" value="UCP008502"/>
    <property type="match status" value="1"/>
</dbReference>
<dbReference type="SUPFAM" id="SSF160379">
    <property type="entry name" value="SP0830-like"/>
    <property type="match status" value="1"/>
</dbReference>
<name>A0A1H9FA34_9ACTN</name>
<proteinExistence type="predicted"/>
<reference evidence="2" key="1">
    <citation type="submission" date="2016-10" db="EMBL/GenBank/DDBJ databases">
        <authorList>
            <person name="Varghese N."/>
            <person name="Submissions S."/>
        </authorList>
    </citation>
    <scope>NUCLEOTIDE SEQUENCE [LARGE SCALE GENOMIC DNA]</scope>
    <source>
        <strain evidence="2">CGMCC 4.6856</strain>
    </source>
</reference>
<dbReference type="EMBL" id="FOFA01000003">
    <property type="protein sequence ID" value="SEQ34777.1"/>
    <property type="molecule type" value="Genomic_DNA"/>
</dbReference>